<feature type="compositionally biased region" description="Polar residues" evidence="3">
    <location>
        <begin position="114"/>
        <end position="124"/>
    </location>
</feature>
<name>A0A9P1H5D3_9PEZI</name>
<dbReference type="Proteomes" id="UP000838763">
    <property type="component" value="Unassembled WGS sequence"/>
</dbReference>
<feature type="region of interest" description="Disordered" evidence="3">
    <location>
        <begin position="100"/>
        <end position="124"/>
    </location>
</feature>
<keyword evidence="6" id="KW-1185">Reference proteome</keyword>
<dbReference type="GO" id="GO:0005634">
    <property type="term" value="C:nucleus"/>
    <property type="evidence" value="ECO:0007669"/>
    <property type="project" value="UniProtKB-SubCell"/>
</dbReference>
<evidence type="ECO:0000313" key="5">
    <source>
        <dbReference type="EMBL" id="CAI4216270.1"/>
    </source>
</evidence>
<gene>
    <name evidence="5" type="ORF">PPNO1_LOCUS5928</name>
</gene>
<evidence type="ECO:0000313" key="6">
    <source>
        <dbReference type="Proteomes" id="UP000838763"/>
    </source>
</evidence>
<protein>
    <recommendedName>
        <fullName evidence="4">Chromodomain-helicase-DNA-binding protein 1-like C-terminal domain-containing protein</fullName>
    </recommendedName>
</protein>
<comment type="subcellular location">
    <subcellularLocation>
        <location evidence="1">Nucleus</location>
    </subcellularLocation>
</comment>
<dbReference type="InterPro" id="IPR025260">
    <property type="entry name" value="CHD1-like_C"/>
</dbReference>
<dbReference type="AlphaFoldDB" id="A0A9P1H5D3"/>
<comment type="caution">
    <text evidence="5">The sequence shown here is derived from an EMBL/GenBank/DDBJ whole genome shotgun (WGS) entry which is preliminary data.</text>
</comment>
<evidence type="ECO:0000256" key="1">
    <source>
        <dbReference type="ARBA" id="ARBA00004123"/>
    </source>
</evidence>
<reference evidence="5" key="1">
    <citation type="submission" date="2022-11" db="EMBL/GenBank/DDBJ databases">
        <authorList>
            <person name="Scott C."/>
            <person name="Bruce N."/>
        </authorList>
    </citation>
    <scope>NUCLEOTIDE SEQUENCE</scope>
</reference>
<organism evidence="5 6">
    <name type="scientific">Parascedosporium putredinis</name>
    <dbReference type="NCBI Taxonomy" id="1442378"/>
    <lineage>
        <taxon>Eukaryota</taxon>
        <taxon>Fungi</taxon>
        <taxon>Dikarya</taxon>
        <taxon>Ascomycota</taxon>
        <taxon>Pezizomycotina</taxon>
        <taxon>Sordariomycetes</taxon>
        <taxon>Hypocreomycetidae</taxon>
        <taxon>Microascales</taxon>
        <taxon>Microascaceae</taxon>
        <taxon>Parascedosporium</taxon>
    </lineage>
</organism>
<dbReference type="Pfam" id="PF13907">
    <property type="entry name" value="CHD1-like_C"/>
    <property type="match status" value="1"/>
</dbReference>
<evidence type="ECO:0000259" key="4">
    <source>
        <dbReference type="SMART" id="SM01176"/>
    </source>
</evidence>
<sequence length="124" mass="13602">MLWYLLKPVRNNFECILSTTKESVKSNKERASIFGRELVAIGDFLSEKSKADNLPQYIVDRFWDFLGNLWPIESTKGGAIDGTKLSTMYKKLLASKQAREAQGGSGAVIPRANGASSSVSKAEA</sequence>
<keyword evidence="2" id="KW-0539">Nucleus</keyword>
<evidence type="ECO:0000256" key="3">
    <source>
        <dbReference type="SAM" id="MobiDB-lite"/>
    </source>
</evidence>
<evidence type="ECO:0000256" key="2">
    <source>
        <dbReference type="ARBA" id="ARBA00023242"/>
    </source>
</evidence>
<feature type="domain" description="Chromodomain-helicase-DNA-binding protein 1-like C-terminal" evidence="4">
    <location>
        <begin position="1"/>
        <end position="92"/>
    </location>
</feature>
<dbReference type="EMBL" id="CALLCH030000015">
    <property type="protein sequence ID" value="CAI4216270.1"/>
    <property type="molecule type" value="Genomic_DNA"/>
</dbReference>
<accession>A0A9P1H5D3</accession>
<dbReference type="SMART" id="SM01176">
    <property type="entry name" value="DUF4208"/>
    <property type="match status" value="1"/>
</dbReference>
<proteinExistence type="predicted"/>